<feature type="coiled-coil region" evidence="1">
    <location>
        <begin position="297"/>
        <end position="324"/>
    </location>
</feature>
<evidence type="ECO:0000256" key="2">
    <source>
        <dbReference type="SAM" id="MobiDB-lite"/>
    </source>
</evidence>
<name>A0A0W0VNW5_9GAMM</name>
<feature type="region of interest" description="Disordered" evidence="2">
    <location>
        <begin position="1370"/>
        <end position="1406"/>
    </location>
</feature>
<keyword evidence="4" id="KW-1185">Reference proteome</keyword>
<feature type="coiled-coil region" evidence="1">
    <location>
        <begin position="349"/>
        <end position="425"/>
    </location>
</feature>
<dbReference type="EMBL" id="LNYK01000014">
    <property type="protein sequence ID" value="KTD21747.1"/>
    <property type="molecule type" value="Genomic_DNA"/>
</dbReference>
<feature type="coiled-coil region" evidence="1">
    <location>
        <begin position="1062"/>
        <end position="1089"/>
    </location>
</feature>
<dbReference type="OrthoDB" id="9758375at2"/>
<gene>
    <name evidence="3" type="ORF">Llon_0912</name>
</gene>
<evidence type="ECO:0000313" key="3">
    <source>
        <dbReference type="EMBL" id="KTD21747.1"/>
    </source>
</evidence>
<feature type="compositionally biased region" description="Polar residues" evidence="2">
    <location>
        <begin position="1389"/>
        <end position="1406"/>
    </location>
</feature>
<feature type="region of interest" description="Disordered" evidence="2">
    <location>
        <begin position="956"/>
        <end position="982"/>
    </location>
</feature>
<protein>
    <submittedName>
        <fullName evidence="3">Uncharacterized protein</fullName>
    </submittedName>
</protein>
<reference evidence="3 4" key="1">
    <citation type="submission" date="2015-11" db="EMBL/GenBank/DDBJ databases">
        <title>Genomic analysis of 38 Legionella species identifies large and diverse effector repertoires.</title>
        <authorList>
            <person name="Burstein D."/>
            <person name="Amaro F."/>
            <person name="Zusman T."/>
            <person name="Lifshitz Z."/>
            <person name="Cohen O."/>
            <person name="Gilbert J.A."/>
            <person name="Pupko T."/>
            <person name="Shuman H.A."/>
            <person name="Segal G."/>
        </authorList>
    </citation>
    <scope>NUCLEOTIDE SEQUENCE [LARGE SCALE GENOMIC DNA]</scope>
    <source>
        <strain evidence="3 4">ATCC 49505</strain>
    </source>
</reference>
<dbReference type="RefSeq" id="WP_058528909.1">
    <property type="nucleotide sequence ID" value="NZ_CAAAHZ010000002.1"/>
</dbReference>
<dbReference type="Proteomes" id="UP000054997">
    <property type="component" value="Unassembled WGS sequence"/>
</dbReference>
<organism evidence="3 4">
    <name type="scientific">Legionella londiniensis</name>
    <dbReference type="NCBI Taxonomy" id="45068"/>
    <lineage>
        <taxon>Bacteria</taxon>
        <taxon>Pseudomonadati</taxon>
        <taxon>Pseudomonadota</taxon>
        <taxon>Gammaproteobacteria</taxon>
        <taxon>Legionellales</taxon>
        <taxon>Legionellaceae</taxon>
        <taxon>Legionella</taxon>
    </lineage>
</organism>
<keyword evidence="1" id="KW-0175">Coiled coil</keyword>
<feature type="compositionally biased region" description="Basic and acidic residues" evidence="2">
    <location>
        <begin position="971"/>
        <end position="982"/>
    </location>
</feature>
<dbReference type="STRING" id="45068.Llon_0912"/>
<proteinExistence type="predicted"/>
<evidence type="ECO:0000256" key="1">
    <source>
        <dbReference type="SAM" id="Coils"/>
    </source>
</evidence>
<comment type="caution">
    <text evidence="3">The sequence shown here is derived from an EMBL/GenBank/DDBJ whole genome shotgun (WGS) entry which is preliminary data.</text>
</comment>
<dbReference type="PATRIC" id="fig|45068.5.peg.982"/>
<accession>A0A0W0VNW5</accession>
<sequence length="1406" mass="161565">MYLKDINEYREKIKTIKEQMDAIANSAKNILEQYKDSKANPGQENIVEEAKTILAKLNQSNRWIKAATTLADGAGKLTEETFLEKKTEYSAQIKKLAAFQREFDRYIIQNKKRLENHTYSPTSREGLATRFAELKNKVEKISEAKASKETEELLKKNENLNQLLEERNQAAKNIKLLYQALEKKLMNLSNESVKQQIIGQQIDLLEMAYDDYQKRSDNFNETLQKQLKEEKKLNEAHQTLETKMGDLRKFAKDHPEYQKEVTQYLEKLQKKIDEADKIHSVTSHAVAFFHRENDALFNLFQDKLTDFQQKMKEASAEIDRLAEQQTKKIAALNDKVAENLSILENDYQIKHLEKTNKRQDELIHQAKQAATLQEINNIQKKLKEISETLESTDKNIDTKINKNLFSNLNKQRDKLIKQKEDYAKLFKDYPDLMKELKKIQIPKIANFATREELNKFQEALNTVDRTFEYLFAEYQKEVHIDNQVKNLFDPKTTFASLVDHLNQENAGVILKRANATNSETLKKIINAIPLKDLNQEALSEIKQYASGGKSEQINFLLWTHETNQAALREYADDQNKVQAALFLHRTLHSNAELISRILNNDQQDIILSLKKQFSSSIYTDETSQKQFTDIIASEPKILAAKAILDLNQFKGDFKYEGTNIDELIKNSLTNIAVNENLAQAIFNIKDNQSLFNPIFIQVLQQDGYPEYTQPLQTLLASKQSDKYQAVLSVLVNNMKNSVSPLAILMNLNNPHRGWIKTLGEFPPDKLDSLSSMVHRIDSPVEDDDQKRKILAKLGNYSAADLDKLSTLYAEIDKAFKAQIVNAGNDDKLKTLLESTQTNCLTQLVSGKTINEGFNNAEKVIDKQLGQSKWDAVYTFFKNLFNNLGRLFNFKSSIDEQKTFSKQTAQSYLKDSLKQLRKKDKEQHIENIAVQEPNSHIPESTQTIQLAEGEHLEENLNENDVGQESEQTTLTEAKKNEAHENRDSLQVPMEEIDKNKEVNLEPQKDILLQSIQQKEKETNKLIKLLSANQETYQNYLKEEDKKTFDERLSTLQNSSHQIGPHSEENSLKQLQDTEQKLTELVQNLKELKGNIIQALYNTAEARTQGINQRIAEQRDIYKKDIGVQEFNLPKPSNELKEIIKYHQKLGMADNEQLKKLEEFTAKYHMMESKLSETQKEAAKLILKQSDPVTETTIQLMNAAIEDKNYAQAIVNIKNNINLYDPDILLAMQLDKVDPEYKGLYAEKCQKLKNLLADNNPDIQNILSKFMENINQEERLSPSQILFRISPTLNNLNSYPKDQLADLSQAYSKINAAFNESSEHVLRNQRDICLSELISNQPLNKGIEALANAIQKFELTDNKTFKTLLSELKPEIPRQQQDIKEKLSALKNQEENLGQSSTLSPLKNTGGG</sequence>
<evidence type="ECO:0000313" key="4">
    <source>
        <dbReference type="Proteomes" id="UP000054997"/>
    </source>
</evidence>
<feature type="compositionally biased region" description="Basic and acidic residues" evidence="2">
    <location>
        <begin position="1370"/>
        <end position="1388"/>
    </location>
</feature>
<feature type="coiled-coil region" evidence="1">
    <location>
        <begin position="124"/>
        <end position="243"/>
    </location>
</feature>